<keyword evidence="1" id="KW-0732">Signal</keyword>
<dbReference type="STRING" id="1912961.BU204_27110"/>
<evidence type="ECO:0000313" key="3">
    <source>
        <dbReference type="EMBL" id="OLF13470.1"/>
    </source>
</evidence>
<protein>
    <recommendedName>
        <fullName evidence="2">Ricin B lectin domain-containing protein</fullName>
    </recommendedName>
</protein>
<reference evidence="3 4" key="1">
    <citation type="submission" date="2016-12" db="EMBL/GenBank/DDBJ databases">
        <title>The draft genome sequence of Actinophytocola sp. 11-183.</title>
        <authorList>
            <person name="Wang W."/>
            <person name="Yuan L."/>
        </authorList>
    </citation>
    <scope>NUCLEOTIDE SEQUENCE [LARGE SCALE GENOMIC DNA]</scope>
    <source>
        <strain evidence="3 4">11-183</strain>
    </source>
</reference>
<comment type="caution">
    <text evidence="3">The sequence shown here is derived from an EMBL/GenBank/DDBJ whole genome shotgun (WGS) entry which is preliminary data.</text>
</comment>
<dbReference type="InterPro" id="IPR035992">
    <property type="entry name" value="Ricin_B-like_lectins"/>
</dbReference>
<accession>A0A1Q8CGM4</accession>
<evidence type="ECO:0000313" key="4">
    <source>
        <dbReference type="Proteomes" id="UP000185596"/>
    </source>
</evidence>
<organism evidence="3 4">
    <name type="scientific">Actinophytocola xanthii</name>
    <dbReference type="NCBI Taxonomy" id="1912961"/>
    <lineage>
        <taxon>Bacteria</taxon>
        <taxon>Bacillati</taxon>
        <taxon>Actinomycetota</taxon>
        <taxon>Actinomycetes</taxon>
        <taxon>Pseudonocardiales</taxon>
        <taxon>Pseudonocardiaceae</taxon>
    </lineage>
</organism>
<dbReference type="EMBL" id="MSIE01000055">
    <property type="protein sequence ID" value="OLF13470.1"/>
    <property type="molecule type" value="Genomic_DNA"/>
</dbReference>
<dbReference type="PROSITE" id="PS50231">
    <property type="entry name" value="RICIN_B_LECTIN"/>
    <property type="match status" value="2"/>
</dbReference>
<dbReference type="Proteomes" id="UP000185596">
    <property type="component" value="Unassembled WGS sequence"/>
</dbReference>
<dbReference type="InterPro" id="IPR000772">
    <property type="entry name" value="Ricin_B_lectin"/>
</dbReference>
<feature type="domain" description="Ricin B lectin" evidence="2">
    <location>
        <begin position="24"/>
        <end position="167"/>
    </location>
</feature>
<evidence type="ECO:0000256" key="1">
    <source>
        <dbReference type="SAM" id="SignalP"/>
    </source>
</evidence>
<name>A0A1Q8CGM4_9PSEU</name>
<dbReference type="AlphaFoldDB" id="A0A1Q8CGM4"/>
<feature type="signal peptide" evidence="1">
    <location>
        <begin position="1"/>
        <end position="16"/>
    </location>
</feature>
<sequence length="317" mass="33910">MCTASLIGLAPAPATADYLAAFTGAPLLVSNSVSGEVLDVAGSSTTDGAGVQTFAFHGKANQNWRFRSQTVDGQPYWYLVVQHSGKCLDVQWGSHDEAPVWQWGCNQGDAQLWALDSMGTTPDRFGVATSRLRNKGSGMCLTAPAPFSALVQRPCAAGDRTQDWQFTHAVASSNSRVLLTVSGTVPIFNDVDPRAFTGSPLQNLQLTRASDRGAFRVTQPAVGCLRPVSGLFALLDPPARPGIGTSLAMYPCNDTDTAQIWRATEQSTGPLGETIGNIRNDYLGLCLAFDGIVAPEQAPLSMQPCGNAFTQRWFFYL</sequence>
<dbReference type="Gene3D" id="2.80.10.50">
    <property type="match status" value="3"/>
</dbReference>
<keyword evidence="4" id="KW-1185">Reference proteome</keyword>
<gene>
    <name evidence="3" type="ORF">BU204_27110</name>
</gene>
<proteinExistence type="predicted"/>
<evidence type="ECO:0000259" key="2">
    <source>
        <dbReference type="SMART" id="SM00458"/>
    </source>
</evidence>
<feature type="chain" id="PRO_5038435620" description="Ricin B lectin domain-containing protein" evidence="1">
    <location>
        <begin position="17"/>
        <end position="317"/>
    </location>
</feature>
<dbReference type="SUPFAM" id="SSF50370">
    <property type="entry name" value="Ricin B-like lectins"/>
    <property type="match status" value="2"/>
</dbReference>
<dbReference type="CDD" id="cd00161">
    <property type="entry name" value="beta-trefoil_Ricin-like"/>
    <property type="match status" value="2"/>
</dbReference>
<dbReference type="Pfam" id="PF14200">
    <property type="entry name" value="RicinB_lectin_2"/>
    <property type="match status" value="1"/>
</dbReference>
<dbReference type="SMART" id="SM00458">
    <property type="entry name" value="RICIN"/>
    <property type="match status" value="1"/>
</dbReference>